<dbReference type="OrthoDB" id="9998011at2759"/>
<keyword evidence="3" id="KW-1185">Reference proteome</keyword>
<dbReference type="AlphaFoldDB" id="A0A8X6FZD0"/>
<accession>A0A8X6FZD0</accession>
<evidence type="ECO:0000313" key="3">
    <source>
        <dbReference type="Proteomes" id="UP000887116"/>
    </source>
</evidence>
<proteinExistence type="predicted"/>
<dbReference type="InterPro" id="IPR011625">
    <property type="entry name" value="A2M_N_BRD"/>
</dbReference>
<feature type="domain" description="Alpha-2-macroglobulin bait region" evidence="1">
    <location>
        <begin position="4"/>
        <end position="38"/>
    </location>
</feature>
<sequence length="78" mass="8754">VDFEFGDEEKQPGTQTTVRVTSAPNSLCGLKIVDKSISILDSSDQLTKDKLFQRLQRMDPNNYEYYGSDPCNAVIPQP</sequence>
<reference evidence="2" key="1">
    <citation type="submission" date="2020-07" db="EMBL/GenBank/DDBJ databases">
        <title>Multicomponent nature underlies the extraordinary mechanical properties of spider dragline silk.</title>
        <authorList>
            <person name="Kono N."/>
            <person name="Nakamura H."/>
            <person name="Mori M."/>
            <person name="Yoshida Y."/>
            <person name="Ohtoshi R."/>
            <person name="Malay A.D."/>
            <person name="Moran D.A.P."/>
            <person name="Tomita M."/>
            <person name="Numata K."/>
            <person name="Arakawa K."/>
        </authorList>
    </citation>
    <scope>NUCLEOTIDE SEQUENCE</scope>
</reference>
<feature type="non-terminal residue" evidence="2">
    <location>
        <position position="78"/>
    </location>
</feature>
<evidence type="ECO:0000259" key="1">
    <source>
        <dbReference type="Pfam" id="PF07703"/>
    </source>
</evidence>
<dbReference type="Gene3D" id="6.20.50.160">
    <property type="match status" value="1"/>
</dbReference>
<gene>
    <name evidence="2" type="primary">NCL1_55282</name>
    <name evidence="2" type="ORF">TNCT_333151</name>
</gene>
<dbReference type="Pfam" id="PF07703">
    <property type="entry name" value="A2M_BRD"/>
    <property type="match status" value="1"/>
</dbReference>
<feature type="non-terminal residue" evidence="2">
    <location>
        <position position="1"/>
    </location>
</feature>
<evidence type="ECO:0000313" key="2">
    <source>
        <dbReference type="EMBL" id="GFQ92797.1"/>
    </source>
</evidence>
<dbReference type="Proteomes" id="UP000887116">
    <property type="component" value="Unassembled WGS sequence"/>
</dbReference>
<comment type="caution">
    <text evidence="2">The sequence shown here is derived from an EMBL/GenBank/DDBJ whole genome shotgun (WGS) entry which is preliminary data.</text>
</comment>
<name>A0A8X6FZD0_TRICU</name>
<dbReference type="EMBL" id="BMAO01033923">
    <property type="protein sequence ID" value="GFQ92797.1"/>
    <property type="molecule type" value="Genomic_DNA"/>
</dbReference>
<protein>
    <submittedName>
        <fullName evidence="2">Ovostatin-like protein 2</fullName>
    </submittedName>
</protein>
<organism evidence="2 3">
    <name type="scientific">Trichonephila clavata</name>
    <name type="common">Joro spider</name>
    <name type="synonym">Nephila clavata</name>
    <dbReference type="NCBI Taxonomy" id="2740835"/>
    <lineage>
        <taxon>Eukaryota</taxon>
        <taxon>Metazoa</taxon>
        <taxon>Ecdysozoa</taxon>
        <taxon>Arthropoda</taxon>
        <taxon>Chelicerata</taxon>
        <taxon>Arachnida</taxon>
        <taxon>Araneae</taxon>
        <taxon>Araneomorphae</taxon>
        <taxon>Entelegynae</taxon>
        <taxon>Araneoidea</taxon>
        <taxon>Nephilidae</taxon>
        <taxon>Trichonephila</taxon>
    </lineage>
</organism>